<reference evidence="2 3" key="1">
    <citation type="submission" date="2015-01" db="EMBL/GenBank/DDBJ databases">
        <title>Evolution of Trichinella species and genotypes.</title>
        <authorList>
            <person name="Korhonen P.K."/>
            <person name="Edoardo P."/>
            <person name="Giuseppe L.R."/>
            <person name="Gasser R.B."/>
        </authorList>
    </citation>
    <scope>NUCLEOTIDE SEQUENCE [LARGE SCALE GENOMIC DNA]</scope>
    <source>
        <strain evidence="2">ISS470</strain>
    </source>
</reference>
<organism evidence="2 3">
    <name type="scientific">Trichinella pseudospiralis</name>
    <name type="common">Parasitic roundworm</name>
    <dbReference type="NCBI Taxonomy" id="6337"/>
    <lineage>
        <taxon>Eukaryota</taxon>
        <taxon>Metazoa</taxon>
        <taxon>Ecdysozoa</taxon>
        <taxon>Nematoda</taxon>
        <taxon>Enoplea</taxon>
        <taxon>Dorylaimia</taxon>
        <taxon>Trichinellida</taxon>
        <taxon>Trichinellidae</taxon>
        <taxon>Trichinella</taxon>
    </lineage>
</organism>
<protein>
    <submittedName>
        <fullName evidence="2">Uncharacterized protein</fullName>
    </submittedName>
</protein>
<evidence type="ECO:0000313" key="3">
    <source>
        <dbReference type="Proteomes" id="UP000054995"/>
    </source>
</evidence>
<dbReference type="AlphaFoldDB" id="A0A0V1FIB4"/>
<sequence length="144" mass="16766">MSHQMTNSVSKVCCHKRAYHVNLFMTKLSVLTNSFIKILTQFSSLKIKAQTNNTLSVVWIFIELENPIQIFTILHCLTVNHQFRLLVQRQRFMHDCCDRNYKKKSLIFMKLWIDSNSVGIALLLVILDLLANCTYPYITALTLI</sequence>
<gene>
    <name evidence="2" type="ORF">T4D_8038</name>
</gene>
<comment type="caution">
    <text evidence="2">The sequence shown here is derived from an EMBL/GenBank/DDBJ whole genome shotgun (WGS) entry which is preliminary data.</text>
</comment>
<feature type="transmembrane region" description="Helical" evidence="1">
    <location>
        <begin position="111"/>
        <end position="138"/>
    </location>
</feature>
<keyword evidence="1" id="KW-0812">Transmembrane</keyword>
<proteinExistence type="predicted"/>
<keyword evidence="1" id="KW-1133">Transmembrane helix</keyword>
<evidence type="ECO:0000313" key="2">
    <source>
        <dbReference type="EMBL" id="KRY85784.1"/>
    </source>
</evidence>
<dbReference type="EMBL" id="JYDT01000083">
    <property type="protein sequence ID" value="KRY85784.1"/>
    <property type="molecule type" value="Genomic_DNA"/>
</dbReference>
<evidence type="ECO:0000256" key="1">
    <source>
        <dbReference type="SAM" id="Phobius"/>
    </source>
</evidence>
<accession>A0A0V1FIB4</accession>
<dbReference type="Proteomes" id="UP000054995">
    <property type="component" value="Unassembled WGS sequence"/>
</dbReference>
<keyword evidence="3" id="KW-1185">Reference proteome</keyword>
<name>A0A0V1FIB4_TRIPS</name>
<keyword evidence="1" id="KW-0472">Membrane</keyword>